<dbReference type="GO" id="GO:0016787">
    <property type="term" value="F:hydrolase activity"/>
    <property type="evidence" value="ECO:0007669"/>
    <property type="project" value="InterPro"/>
</dbReference>
<dbReference type="PANTHER" id="PTHR21240:SF28">
    <property type="entry name" value="ISO-OROTATE DECARBOXYLASE (EUROFUNG)"/>
    <property type="match status" value="1"/>
</dbReference>
<dbReference type="EMBL" id="AZHW01000857">
    <property type="protein sequence ID" value="ETW95913.1"/>
    <property type="molecule type" value="Genomic_DNA"/>
</dbReference>
<name>W4LCV7_ENTF1</name>
<dbReference type="GO" id="GO:0019748">
    <property type="term" value="P:secondary metabolic process"/>
    <property type="evidence" value="ECO:0007669"/>
    <property type="project" value="TreeGrafter"/>
</dbReference>
<evidence type="ECO:0000313" key="3">
    <source>
        <dbReference type="EMBL" id="ETW95913.1"/>
    </source>
</evidence>
<protein>
    <recommendedName>
        <fullName evidence="2">Amidohydrolase-related domain-containing protein</fullName>
    </recommendedName>
</protein>
<proteinExistence type="predicted"/>
<keyword evidence="4" id="KW-1185">Reference proteome</keyword>
<dbReference type="InterPro" id="IPR032465">
    <property type="entry name" value="ACMSD"/>
</dbReference>
<evidence type="ECO:0000313" key="4">
    <source>
        <dbReference type="Proteomes" id="UP000019141"/>
    </source>
</evidence>
<dbReference type="GO" id="GO:0005737">
    <property type="term" value="C:cytoplasm"/>
    <property type="evidence" value="ECO:0007669"/>
    <property type="project" value="TreeGrafter"/>
</dbReference>
<organism evidence="3 4">
    <name type="scientific">Entotheonella factor</name>
    <dbReference type="NCBI Taxonomy" id="1429438"/>
    <lineage>
        <taxon>Bacteria</taxon>
        <taxon>Pseudomonadati</taxon>
        <taxon>Nitrospinota/Tectimicrobiota group</taxon>
        <taxon>Candidatus Tectimicrobiota</taxon>
        <taxon>Candidatus Entotheonellia</taxon>
        <taxon>Candidatus Entotheonellales</taxon>
        <taxon>Candidatus Entotheonellaceae</taxon>
        <taxon>Candidatus Entotheonella</taxon>
    </lineage>
</organism>
<sequence length="388" mass="44543">MEIKYGLISCDSHAQPHKNAFLDRMSKDKWGDKIPQLKETSDKAHMAVPYDRTVERWFVNGELVGNRGVVNCPTVMDDPMRKYFPQTWDEVPAIVYDPAERLKALDSDGVDAEVLFPNDPVQSGTMIQGEDAAFELDCVRAYNDAIGEWREVSDRFIPLAIIPYLSEIEVAVAEVQRAVKKGHKGITMLAEPSQTHPGLHHFNDPYWNPLWEVCQDLDIPIHWHASAGLNLKMPRWKGYTRNQEQAMGPSGGFSTSAQFMPNLLFSGVLDKYPTLKWVSAETGLGWVNYILEGCDHEWERRHLWTEGIVTRPSELFKRQLYVDFWYESAGIQLRHKIGIDNIMWESDYPHSTSTYPESWEFVKRSLAGVPQEDCDKMLYGNAMRIYNP</sequence>
<reference evidence="3 4" key="1">
    <citation type="journal article" date="2014" name="Nature">
        <title>An environmental bacterial taxon with a large and distinct metabolic repertoire.</title>
        <authorList>
            <person name="Wilson M.C."/>
            <person name="Mori T."/>
            <person name="Ruckert C."/>
            <person name="Uria A.R."/>
            <person name="Helf M.J."/>
            <person name="Takada K."/>
            <person name="Gernert C."/>
            <person name="Steffens U.A."/>
            <person name="Heycke N."/>
            <person name="Schmitt S."/>
            <person name="Rinke C."/>
            <person name="Helfrich E.J."/>
            <person name="Brachmann A.O."/>
            <person name="Gurgui C."/>
            <person name="Wakimoto T."/>
            <person name="Kracht M."/>
            <person name="Crusemann M."/>
            <person name="Hentschel U."/>
            <person name="Abe I."/>
            <person name="Matsunaga S."/>
            <person name="Kalinowski J."/>
            <person name="Takeyama H."/>
            <person name="Piel J."/>
        </authorList>
    </citation>
    <scope>NUCLEOTIDE SEQUENCE [LARGE SCALE GENOMIC DNA]</scope>
    <source>
        <strain evidence="4">TSY1</strain>
    </source>
</reference>
<dbReference type="PANTHER" id="PTHR21240">
    <property type="entry name" value="2-AMINO-3-CARBOXYLMUCONATE-6-SEMIALDEHYDE DECARBOXYLASE"/>
    <property type="match status" value="1"/>
</dbReference>
<dbReference type="Proteomes" id="UP000019141">
    <property type="component" value="Unassembled WGS sequence"/>
</dbReference>
<keyword evidence="1" id="KW-0456">Lyase</keyword>
<dbReference type="AlphaFoldDB" id="W4LCV7"/>
<feature type="domain" description="Amidohydrolase-related" evidence="2">
    <location>
        <begin position="91"/>
        <end position="387"/>
    </location>
</feature>
<dbReference type="GO" id="GO:0016831">
    <property type="term" value="F:carboxy-lyase activity"/>
    <property type="evidence" value="ECO:0007669"/>
    <property type="project" value="InterPro"/>
</dbReference>
<dbReference type="SUPFAM" id="SSF51556">
    <property type="entry name" value="Metallo-dependent hydrolases"/>
    <property type="match status" value="1"/>
</dbReference>
<dbReference type="InterPro" id="IPR006680">
    <property type="entry name" value="Amidohydro-rel"/>
</dbReference>
<dbReference type="InterPro" id="IPR032466">
    <property type="entry name" value="Metal_Hydrolase"/>
</dbReference>
<dbReference type="HOGENOM" id="CLU_039329_0_0_7"/>
<dbReference type="Gene3D" id="3.20.20.140">
    <property type="entry name" value="Metal-dependent hydrolases"/>
    <property type="match status" value="1"/>
</dbReference>
<evidence type="ECO:0000256" key="1">
    <source>
        <dbReference type="ARBA" id="ARBA00023239"/>
    </source>
</evidence>
<dbReference type="Pfam" id="PF04909">
    <property type="entry name" value="Amidohydro_2"/>
    <property type="match status" value="1"/>
</dbReference>
<accession>W4LCV7</accession>
<gene>
    <name evidence="3" type="ORF">ETSY1_28695</name>
</gene>
<evidence type="ECO:0000259" key="2">
    <source>
        <dbReference type="Pfam" id="PF04909"/>
    </source>
</evidence>
<comment type="caution">
    <text evidence="3">The sequence shown here is derived from an EMBL/GenBank/DDBJ whole genome shotgun (WGS) entry which is preliminary data.</text>
</comment>